<organism evidence="2 3">
    <name type="scientific">Rhizobium hainanense</name>
    <dbReference type="NCBI Taxonomy" id="52131"/>
    <lineage>
        <taxon>Bacteria</taxon>
        <taxon>Pseudomonadati</taxon>
        <taxon>Pseudomonadota</taxon>
        <taxon>Alphaproteobacteria</taxon>
        <taxon>Hyphomicrobiales</taxon>
        <taxon>Rhizobiaceae</taxon>
        <taxon>Rhizobium/Agrobacterium group</taxon>
        <taxon>Rhizobium</taxon>
    </lineage>
</organism>
<proteinExistence type="predicted"/>
<dbReference type="AlphaFoldDB" id="A0A1C3ULW3"/>
<dbReference type="EMBL" id="FMAC01000002">
    <property type="protein sequence ID" value="SCB16490.1"/>
    <property type="molecule type" value="Genomic_DNA"/>
</dbReference>
<name>A0A1C3ULW3_9HYPH</name>
<feature type="compositionally biased region" description="Low complexity" evidence="1">
    <location>
        <begin position="247"/>
        <end position="259"/>
    </location>
</feature>
<feature type="compositionally biased region" description="Low complexity" evidence="1">
    <location>
        <begin position="23"/>
        <end position="38"/>
    </location>
</feature>
<dbReference type="OrthoDB" id="8404666at2"/>
<evidence type="ECO:0000313" key="3">
    <source>
        <dbReference type="Proteomes" id="UP000186228"/>
    </source>
</evidence>
<dbReference type="STRING" id="52131.GA0061100_102613"/>
<dbReference type="RefSeq" id="WP_075852411.1">
    <property type="nucleotide sequence ID" value="NZ_FMAC01000002.1"/>
</dbReference>
<feature type="compositionally biased region" description="Polar residues" evidence="1">
    <location>
        <begin position="109"/>
        <end position="126"/>
    </location>
</feature>
<feature type="compositionally biased region" description="Basic and acidic residues" evidence="1">
    <location>
        <begin position="39"/>
        <end position="51"/>
    </location>
</feature>
<evidence type="ECO:0000256" key="1">
    <source>
        <dbReference type="SAM" id="MobiDB-lite"/>
    </source>
</evidence>
<sequence>MTEQSDMDVFDSVISGASAPESTEIQTPVVEQTQTTQPRSDDGRFSAKQPDKAPTADTTSQPVTGTETQPVNGGVPVRAVQDEREKRQAAQQENETLRRELAEMRGQLQVLTTQRQPQSAQPQEKQPVTLWDDPDAFLKSQMSPFQSEIQQMREELWESRAIAAHGADKVEAAKKAAEALFNTPQGASLHQQITTSGNPFDNLVKWHQQQETLARVGGDPEAWLNAELEKKMNDPAFLAQAIERARASAASNTSRSAPRTEFAPSLSSLPSGGNAPAGDQDTSDQALFAQTTSSRRR</sequence>
<feature type="region of interest" description="Disordered" evidence="1">
    <location>
        <begin position="1"/>
        <end position="129"/>
    </location>
</feature>
<accession>A0A1C3ULW3</accession>
<feature type="compositionally biased region" description="Polar residues" evidence="1">
    <location>
        <begin position="283"/>
        <end position="297"/>
    </location>
</feature>
<dbReference type="Proteomes" id="UP000186228">
    <property type="component" value="Unassembled WGS sequence"/>
</dbReference>
<gene>
    <name evidence="2" type="ORF">GA0061100_102613</name>
</gene>
<feature type="region of interest" description="Disordered" evidence="1">
    <location>
        <begin position="245"/>
        <end position="297"/>
    </location>
</feature>
<keyword evidence="3" id="KW-1185">Reference proteome</keyword>
<protein>
    <submittedName>
        <fullName evidence="2">Uncharacterized protein</fullName>
    </submittedName>
</protein>
<feature type="compositionally biased region" description="Polar residues" evidence="1">
    <location>
        <begin position="56"/>
        <end position="71"/>
    </location>
</feature>
<reference evidence="3" key="1">
    <citation type="submission" date="2016-08" db="EMBL/GenBank/DDBJ databases">
        <authorList>
            <person name="Varghese N."/>
            <person name="Submissions Spin"/>
        </authorList>
    </citation>
    <scope>NUCLEOTIDE SEQUENCE [LARGE SCALE GENOMIC DNA]</scope>
    <source>
        <strain evidence="3">CCBAU 57015</strain>
    </source>
</reference>
<evidence type="ECO:0000313" key="2">
    <source>
        <dbReference type="EMBL" id="SCB16490.1"/>
    </source>
</evidence>